<dbReference type="PANTHER" id="PTHR34145">
    <property type="entry name" value="OS02G0105600 PROTEIN"/>
    <property type="match status" value="1"/>
</dbReference>
<evidence type="ECO:0000313" key="2">
    <source>
        <dbReference type="EMBL" id="CAA0833995.1"/>
    </source>
</evidence>
<dbReference type="Gene3D" id="3.80.10.10">
    <property type="entry name" value="Ribonuclease Inhibitor"/>
    <property type="match status" value="1"/>
</dbReference>
<name>A0A9N7RK27_STRHE</name>
<keyword evidence="3" id="KW-1185">Reference proteome</keyword>
<evidence type="ECO:0000259" key="1">
    <source>
        <dbReference type="Pfam" id="PF24758"/>
    </source>
</evidence>
<protein>
    <recommendedName>
        <fullName evidence="1">F-box/LRR-repeat protein 15/At3g58940/PEG3-like LRR domain-containing protein</fullName>
    </recommendedName>
</protein>
<sequence>MTGMGSFFGRFEWEVSGTEYGYSVAYSRGFEGSTRPDLDFSEERFDDTQEKSVSANCSSILHYILYLLCRPWRHRGSTLPNLNSSGSTGQNFFDVVNRTLQGYLDQNLSIHKLHLDFSRPDSPTAVVLLGKWIPMIAALNIKVFKLNSRSYTPAYYNLPSVVFLAESLEELHLCRCRVSPVESVRFKILRTLTLQHVQVDGATFETIMLGCPLLRRLVLTYCLGLRNVRLSKAASPGLKHFELDNFEWTEGHSIEIDVPNLEKGRIVGPWIWCHHQSKLLFPRLTNLDLNSVILSRESFDLLSFGCPTLESLTLFSCSGFEEFHLASDSVKWLTISTSNILLKGATICAPNILRFTFFACILQPLHTFSFTTTTSKDWSSQIYLSSYKDDPDFNVNWWFLELRRMLKALSGSRISLFLRMDGGPQNVPCSTFLGDEPPVMVRDLDFATCKCRTASWYSDFTNGLFRVCRPSHVRGGSFVRVSDKNCRLSEFQLNILLANKNVRTEPYFWSHDLEQVHVDGQLVQWRDLSKLRNRTYDRDIWLELKWRGHNYCKLSKH</sequence>
<dbReference type="OrthoDB" id="421226at2759"/>
<dbReference type="Proteomes" id="UP001153555">
    <property type="component" value="Unassembled WGS sequence"/>
</dbReference>
<evidence type="ECO:0000313" key="3">
    <source>
        <dbReference type="Proteomes" id="UP001153555"/>
    </source>
</evidence>
<accession>A0A9N7RK27</accession>
<dbReference type="Pfam" id="PF24758">
    <property type="entry name" value="LRR_At5g56370"/>
    <property type="match status" value="1"/>
</dbReference>
<dbReference type="InterPro" id="IPR053772">
    <property type="entry name" value="At1g61320/At1g61330-like"/>
</dbReference>
<comment type="caution">
    <text evidence="2">The sequence shown here is derived from an EMBL/GenBank/DDBJ whole genome shotgun (WGS) entry which is preliminary data.</text>
</comment>
<reference evidence="2" key="1">
    <citation type="submission" date="2019-12" db="EMBL/GenBank/DDBJ databases">
        <authorList>
            <person name="Scholes J."/>
        </authorList>
    </citation>
    <scope>NUCLEOTIDE SEQUENCE</scope>
</reference>
<proteinExistence type="predicted"/>
<feature type="domain" description="F-box/LRR-repeat protein 15/At3g58940/PEG3-like LRR" evidence="1">
    <location>
        <begin position="130"/>
        <end position="263"/>
    </location>
</feature>
<organism evidence="2 3">
    <name type="scientific">Striga hermonthica</name>
    <name type="common">Purple witchweed</name>
    <name type="synonym">Buchnera hermonthica</name>
    <dbReference type="NCBI Taxonomy" id="68872"/>
    <lineage>
        <taxon>Eukaryota</taxon>
        <taxon>Viridiplantae</taxon>
        <taxon>Streptophyta</taxon>
        <taxon>Embryophyta</taxon>
        <taxon>Tracheophyta</taxon>
        <taxon>Spermatophyta</taxon>
        <taxon>Magnoliopsida</taxon>
        <taxon>eudicotyledons</taxon>
        <taxon>Gunneridae</taxon>
        <taxon>Pentapetalae</taxon>
        <taxon>asterids</taxon>
        <taxon>lamiids</taxon>
        <taxon>Lamiales</taxon>
        <taxon>Orobanchaceae</taxon>
        <taxon>Buchnereae</taxon>
        <taxon>Striga</taxon>
    </lineage>
</organism>
<gene>
    <name evidence="2" type="ORF">SHERM_29251</name>
</gene>
<dbReference type="AlphaFoldDB" id="A0A9N7RK27"/>
<dbReference type="InterPro" id="IPR055411">
    <property type="entry name" value="LRR_FXL15/At3g58940/PEG3-like"/>
</dbReference>
<dbReference type="SUPFAM" id="SSF52047">
    <property type="entry name" value="RNI-like"/>
    <property type="match status" value="1"/>
</dbReference>
<dbReference type="EMBL" id="CACSLK010027842">
    <property type="protein sequence ID" value="CAA0833995.1"/>
    <property type="molecule type" value="Genomic_DNA"/>
</dbReference>
<dbReference type="InterPro" id="IPR032675">
    <property type="entry name" value="LRR_dom_sf"/>
</dbReference>